<dbReference type="Proteomes" id="UP000184304">
    <property type="component" value="Unassembled WGS sequence"/>
</dbReference>
<proteinExistence type="predicted"/>
<dbReference type="EMBL" id="KV878206">
    <property type="protein sequence ID" value="OJI80995.1"/>
    <property type="molecule type" value="Genomic_DNA"/>
</dbReference>
<reference evidence="2" key="1">
    <citation type="journal article" date="2017" name="Genome Biol.">
        <title>Comparative genomics reveals high biological diversity and specific adaptations in the industrially and medically important fungal genus Aspergillus.</title>
        <authorList>
            <person name="de Vries R.P."/>
            <person name="Riley R."/>
            <person name="Wiebenga A."/>
            <person name="Aguilar-Osorio G."/>
            <person name="Amillis S."/>
            <person name="Uchima C.A."/>
            <person name="Anderluh G."/>
            <person name="Asadollahi M."/>
            <person name="Askin M."/>
            <person name="Barry K."/>
            <person name="Battaglia E."/>
            <person name="Bayram O."/>
            <person name="Benocci T."/>
            <person name="Braus-Stromeyer S.A."/>
            <person name="Caldana C."/>
            <person name="Canovas D."/>
            <person name="Cerqueira G.C."/>
            <person name="Chen F."/>
            <person name="Chen W."/>
            <person name="Choi C."/>
            <person name="Clum A."/>
            <person name="Dos Santos R.A."/>
            <person name="Damasio A.R."/>
            <person name="Diallinas G."/>
            <person name="Emri T."/>
            <person name="Fekete E."/>
            <person name="Flipphi M."/>
            <person name="Freyberg S."/>
            <person name="Gallo A."/>
            <person name="Gournas C."/>
            <person name="Habgood R."/>
            <person name="Hainaut M."/>
            <person name="Harispe M.L."/>
            <person name="Henrissat B."/>
            <person name="Hilden K.S."/>
            <person name="Hope R."/>
            <person name="Hossain A."/>
            <person name="Karabika E."/>
            <person name="Karaffa L."/>
            <person name="Karanyi Z."/>
            <person name="Krasevec N."/>
            <person name="Kuo A."/>
            <person name="Kusch H."/>
            <person name="LaButti K."/>
            <person name="Lagendijk E.L."/>
            <person name="Lapidus A."/>
            <person name="Levasseur A."/>
            <person name="Lindquist E."/>
            <person name="Lipzen A."/>
            <person name="Logrieco A.F."/>
            <person name="MacCabe A."/>
            <person name="Maekelae M.R."/>
            <person name="Malavazi I."/>
            <person name="Melin P."/>
            <person name="Meyer V."/>
            <person name="Mielnichuk N."/>
            <person name="Miskei M."/>
            <person name="Molnar A.P."/>
            <person name="Mule G."/>
            <person name="Ngan C.Y."/>
            <person name="Orejas M."/>
            <person name="Orosz E."/>
            <person name="Ouedraogo J.P."/>
            <person name="Overkamp K.M."/>
            <person name="Park H.-S."/>
            <person name="Perrone G."/>
            <person name="Piumi F."/>
            <person name="Punt P.J."/>
            <person name="Ram A.F."/>
            <person name="Ramon A."/>
            <person name="Rauscher S."/>
            <person name="Record E."/>
            <person name="Riano-Pachon D.M."/>
            <person name="Robert V."/>
            <person name="Roehrig J."/>
            <person name="Ruller R."/>
            <person name="Salamov A."/>
            <person name="Salih N.S."/>
            <person name="Samson R.A."/>
            <person name="Sandor E."/>
            <person name="Sanguinetti M."/>
            <person name="Schuetze T."/>
            <person name="Sepcic K."/>
            <person name="Shelest E."/>
            <person name="Sherlock G."/>
            <person name="Sophianopoulou V."/>
            <person name="Squina F.M."/>
            <person name="Sun H."/>
            <person name="Susca A."/>
            <person name="Todd R.B."/>
            <person name="Tsang A."/>
            <person name="Unkles S.E."/>
            <person name="van de Wiele N."/>
            <person name="van Rossen-Uffink D."/>
            <person name="Oliveira J.V."/>
            <person name="Vesth T.C."/>
            <person name="Visser J."/>
            <person name="Yu J.-H."/>
            <person name="Zhou M."/>
            <person name="Andersen M.R."/>
            <person name="Archer D.B."/>
            <person name="Baker S.E."/>
            <person name="Benoit I."/>
            <person name="Brakhage A.A."/>
            <person name="Braus G.H."/>
            <person name="Fischer R."/>
            <person name="Frisvad J.C."/>
            <person name="Goldman G.H."/>
            <person name="Houbraken J."/>
            <person name="Oakley B."/>
            <person name="Pocsi I."/>
            <person name="Scazzocchio C."/>
            <person name="Seiboth B."/>
            <person name="vanKuyk P.A."/>
            <person name="Wortman J."/>
            <person name="Dyer P.S."/>
            <person name="Grigoriev I.V."/>
        </authorList>
    </citation>
    <scope>NUCLEOTIDE SEQUENCE [LARGE SCALE GENOMIC DNA]</scope>
    <source>
        <strain evidence="2">CBS 134.48</strain>
    </source>
</reference>
<gene>
    <name evidence="1" type="ORF">ASPTUDRAFT_46246</name>
</gene>
<organism evidence="1 2">
    <name type="scientific">Aspergillus tubingensis (strain CBS 134.48)</name>
    <dbReference type="NCBI Taxonomy" id="767770"/>
    <lineage>
        <taxon>Eukaryota</taxon>
        <taxon>Fungi</taxon>
        <taxon>Dikarya</taxon>
        <taxon>Ascomycota</taxon>
        <taxon>Pezizomycotina</taxon>
        <taxon>Eurotiomycetes</taxon>
        <taxon>Eurotiomycetidae</taxon>
        <taxon>Eurotiales</taxon>
        <taxon>Aspergillaceae</taxon>
        <taxon>Aspergillus</taxon>
        <taxon>Aspergillus subgen. Circumdati</taxon>
    </lineage>
</organism>
<name>A0A1L9MVT6_ASPTC</name>
<sequence>MVHPAPCAFTPHFPLTPCLLISSKGFCCCCCYYYYCIADFSPFACVRWRLYHGK</sequence>
<keyword evidence="2" id="KW-1185">Reference proteome</keyword>
<protein>
    <submittedName>
        <fullName evidence="1">Uncharacterized protein</fullName>
    </submittedName>
</protein>
<accession>A0A1L9MVT6</accession>
<dbReference type="AlphaFoldDB" id="A0A1L9MVT6"/>
<dbReference type="VEuPathDB" id="FungiDB:ASPTUDRAFT_46246"/>
<evidence type="ECO:0000313" key="2">
    <source>
        <dbReference type="Proteomes" id="UP000184304"/>
    </source>
</evidence>
<evidence type="ECO:0000313" key="1">
    <source>
        <dbReference type="EMBL" id="OJI80995.1"/>
    </source>
</evidence>